<gene>
    <name evidence="2" type="ORF">NCTC8129_00032</name>
</gene>
<keyword evidence="1" id="KW-1133">Transmembrane helix</keyword>
<feature type="transmembrane region" description="Helical" evidence="1">
    <location>
        <begin position="55"/>
        <end position="80"/>
    </location>
</feature>
<sequence>MLSIYAISPCPAFASETSTIPETESNTAISPSLLSDSVTLLGNPDNDTDIQPRSIIGGIAIFVGGILAGYIVDGVIIYATGQPSAEWIARGMRAAQNYLSKNPKHKSTVHVTKDGAIMGGGGRGF</sequence>
<evidence type="ECO:0000256" key="1">
    <source>
        <dbReference type="SAM" id="Phobius"/>
    </source>
</evidence>
<evidence type="ECO:0000313" key="3">
    <source>
        <dbReference type="Proteomes" id="UP000254070"/>
    </source>
</evidence>
<dbReference type="Proteomes" id="UP000254070">
    <property type="component" value="Unassembled WGS sequence"/>
</dbReference>
<keyword evidence="1" id="KW-0812">Transmembrane</keyword>
<dbReference type="EMBL" id="UGIF01000001">
    <property type="protein sequence ID" value="STP16613.1"/>
    <property type="molecule type" value="Genomic_DNA"/>
</dbReference>
<accession>A0A377JXE1</accession>
<proteinExistence type="predicted"/>
<reference evidence="2 3" key="1">
    <citation type="submission" date="2018-06" db="EMBL/GenBank/DDBJ databases">
        <authorList>
            <consortium name="Pathogen Informatics"/>
            <person name="Doyle S."/>
        </authorList>
    </citation>
    <scope>NUCLEOTIDE SEQUENCE [LARGE SCALE GENOMIC DNA]</scope>
    <source>
        <strain evidence="2 3">NCTC8129</strain>
    </source>
</reference>
<keyword evidence="1" id="KW-0472">Membrane</keyword>
<dbReference type="RefSeq" id="WP_002339800.1">
    <property type="nucleotide sequence ID" value="NZ_JBLJAV010000013.1"/>
</dbReference>
<evidence type="ECO:0000313" key="2">
    <source>
        <dbReference type="EMBL" id="STP16613.1"/>
    </source>
</evidence>
<protein>
    <submittedName>
        <fullName evidence="2">Uncharacterized protein</fullName>
    </submittedName>
</protein>
<dbReference type="AlphaFoldDB" id="A0A377JXE1"/>
<organism evidence="2 3">
    <name type="scientific">Enterococcus durans</name>
    <dbReference type="NCBI Taxonomy" id="53345"/>
    <lineage>
        <taxon>Bacteria</taxon>
        <taxon>Bacillati</taxon>
        <taxon>Bacillota</taxon>
        <taxon>Bacilli</taxon>
        <taxon>Lactobacillales</taxon>
        <taxon>Enterococcaceae</taxon>
        <taxon>Enterococcus</taxon>
    </lineage>
</organism>
<name>A0A377JXE1_9ENTE</name>